<dbReference type="AlphaFoldDB" id="A0A250X870"/>
<proteinExistence type="predicted"/>
<accession>A0A250X870</accession>
<evidence type="ECO:0000313" key="2">
    <source>
        <dbReference type="EMBL" id="GAX79265.1"/>
    </source>
</evidence>
<reference evidence="2 3" key="1">
    <citation type="submission" date="2017-08" db="EMBL/GenBank/DDBJ databases">
        <title>Acidophilic green algal genome provides insights into adaptation to an acidic environment.</title>
        <authorList>
            <person name="Hirooka S."/>
            <person name="Hirose Y."/>
            <person name="Kanesaki Y."/>
            <person name="Higuchi S."/>
            <person name="Fujiwara T."/>
            <person name="Onuma R."/>
            <person name="Era A."/>
            <person name="Ohbayashi R."/>
            <person name="Uzuka A."/>
            <person name="Nozaki H."/>
            <person name="Yoshikawa H."/>
            <person name="Miyagishima S.Y."/>
        </authorList>
    </citation>
    <scope>NUCLEOTIDE SEQUENCE [LARGE SCALE GENOMIC DNA]</scope>
    <source>
        <strain evidence="2 3">NIES-2499</strain>
    </source>
</reference>
<feature type="compositionally biased region" description="Basic and acidic residues" evidence="1">
    <location>
        <begin position="10"/>
        <end position="19"/>
    </location>
</feature>
<evidence type="ECO:0000313" key="3">
    <source>
        <dbReference type="Proteomes" id="UP000232323"/>
    </source>
</evidence>
<name>A0A250X870_9CHLO</name>
<protein>
    <submittedName>
        <fullName evidence="2">Uncharacterized protein</fullName>
    </submittedName>
</protein>
<feature type="region of interest" description="Disordered" evidence="1">
    <location>
        <begin position="1"/>
        <end position="28"/>
    </location>
</feature>
<comment type="caution">
    <text evidence="2">The sequence shown here is derived from an EMBL/GenBank/DDBJ whole genome shotgun (WGS) entry which is preliminary data.</text>
</comment>
<gene>
    <name evidence="2" type="ORF">CEUSTIGMA_g6705.t1</name>
</gene>
<dbReference type="Proteomes" id="UP000232323">
    <property type="component" value="Unassembled WGS sequence"/>
</dbReference>
<organism evidence="2 3">
    <name type="scientific">Chlamydomonas eustigma</name>
    <dbReference type="NCBI Taxonomy" id="1157962"/>
    <lineage>
        <taxon>Eukaryota</taxon>
        <taxon>Viridiplantae</taxon>
        <taxon>Chlorophyta</taxon>
        <taxon>core chlorophytes</taxon>
        <taxon>Chlorophyceae</taxon>
        <taxon>CS clade</taxon>
        <taxon>Chlamydomonadales</taxon>
        <taxon>Chlamydomonadaceae</taxon>
        <taxon>Chlamydomonas</taxon>
    </lineage>
</organism>
<sequence>MSNEDCNEDQNDRHLCKESDLEESDCSVDIPRSERKHRLSVFEFIDRTMATAHASKWVKDRFDACSDKDVFFPTMPGLMCQTLEFFEMTLELGEYKGRVVYEAFAARHREASVIR</sequence>
<keyword evidence="3" id="KW-1185">Reference proteome</keyword>
<evidence type="ECO:0000256" key="1">
    <source>
        <dbReference type="SAM" id="MobiDB-lite"/>
    </source>
</evidence>
<dbReference type="EMBL" id="BEGY01000040">
    <property type="protein sequence ID" value="GAX79265.1"/>
    <property type="molecule type" value="Genomic_DNA"/>
</dbReference>